<proteinExistence type="predicted"/>
<keyword evidence="1" id="KW-1133">Transmembrane helix</keyword>
<reference evidence="2 3" key="1">
    <citation type="submission" date="2018-12" db="EMBL/GenBank/DDBJ databases">
        <authorList>
            <person name="Kim S.-J."/>
            <person name="Jung G.-Y."/>
        </authorList>
    </citation>
    <scope>NUCLEOTIDE SEQUENCE [LARGE SCALE GENOMIC DNA]</scope>
    <source>
        <strain evidence="2 3">03SU3-P</strain>
    </source>
</reference>
<evidence type="ECO:0000256" key="1">
    <source>
        <dbReference type="SAM" id="Phobius"/>
    </source>
</evidence>
<keyword evidence="1" id="KW-0812">Transmembrane</keyword>
<protein>
    <submittedName>
        <fullName evidence="2">Uncharacterized protein</fullName>
    </submittedName>
</protein>
<dbReference type="EMBL" id="RWJI01000001">
    <property type="protein sequence ID" value="RRQ52531.1"/>
    <property type="molecule type" value="Genomic_DNA"/>
</dbReference>
<dbReference type="AlphaFoldDB" id="A0A426RUG1"/>
<feature type="transmembrane region" description="Helical" evidence="1">
    <location>
        <begin position="37"/>
        <end position="55"/>
    </location>
</feature>
<gene>
    <name evidence="2" type="ORF">D7D48_06760</name>
</gene>
<evidence type="ECO:0000313" key="2">
    <source>
        <dbReference type="EMBL" id="RRQ52531.1"/>
    </source>
</evidence>
<dbReference type="RefSeq" id="WP_125230547.1">
    <property type="nucleotide sequence ID" value="NZ_RWJI01000001.1"/>
</dbReference>
<feature type="transmembrane region" description="Helical" evidence="1">
    <location>
        <begin position="12"/>
        <end position="31"/>
    </location>
</feature>
<sequence length="60" mass="6267">MSETENNQPRLAGGIFIAFGLLVGAIVGVAVDQPSAGTVIGMAIGTVIAVVVWIMDRKRR</sequence>
<keyword evidence="3" id="KW-1185">Reference proteome</keyword>
<name>A0A426RUG1_9SPHN</name>
<comment type="caution">
    <text evidence="2">The sequence shown here is derived from an EMBL/GenBank/DDBJ whole genome shotgun (WGS) entry which is preliminary data.</text>
</comment>
<dbReference type="Proteomes" id="UP000268553">
    <property type="component" value="Unassembled WGS sequence"/>
</dbReference>
<accession>A0A426RUG1</accession>
<evidence type="ECO:0000313" key="3">
    <source>
        <dbReference type="Proteomes" id="UP000268553"/>
    </source>
</evidence>
<keyword evidence="1" id="KW-0472">Membrane</keyword>
<organism evidence="2 3">
    <name type="scientific">Sphingorhabdus wooponensis</name>
    <dbReference type="NCBI Taxonomy" id="940136"/>
    <lineage>
        <taxon>Bacteria</taxon>
        <taxon>Pseudomonadati</taxon>
        <taxon>Pseudomonadota</taxon>
        <taxon>Alphaproteobacteria</taxon>
        <taxon>Sphingomonadales</taxon>
        <taxon>Sphingomonadaceae</taxon>
        <taxon>Sphingorhabdus</taxon>
    </lineage>
</organism>